<evidence type="ECO:0000256" key="1">
    <source>
        <dbReference type="ARBA" id="ARBA00022723"/>
    </source>
</evidence>
<keyword evidence="3" id="KW-0862">Zinc</keyword>
<protein>
    <submittedName>
        <fullName evidence="7">Transcriptional regulators, TraR/DksA family</fullName>
    </submittedName>
</protein>
<sequence>MPLRAAILERLKEKLLEKRRALINTVREKRADNLETGSDGTQDIADQATTAYTKEFLLSISDTERQQLKQVDAALDKMRQKAYGQCERCGEPISEKRLDALPFARFCIACQEEEERS</sequence>
<dbReference type="Gene3D" id="1.20.120.910">
    <property type="entry name" value="DksA, coiled-coil domain"/>
    <property type="match status" value="1"/>
</dbReference>
<evidence type="ECO:0000256" key="2">
    <source>
        <dbReference type="ARBA" id="ARBA00022771"/>
    </source>
</evidence>
<evidence type="ECO:0000259" key="6">
    <source>
        <dbReference type="Pfam" id="PF01258"/>
    </source>
</evidence>
<gene>
    <name evidence="7" type="ORF">MELA_01324</name>
</gene>
<dbReference type="AlphaFoldDB" id="A0A564ZHZ3"/>
<dbReference type="PROSITE" id="PS51128">
    <property type="entry name" value="ZF_DKSA_2"/>
    <property type="match status" value="1"/>
</dbReference>
<reference evidence="7 8" key="1">
    <citation type="submission" date="2019-07" db="EMBL/GenBank/DDBJ databases">
        <authorList>
            <person name="Cremers G."/>
        </authorList>
    </citation>
    <scope>NUCLEOTIDE SEQUENCE [LARGE SCALE GENOMIC DNA]</scope>
</reference>
<evidence type="ECO:0000256" key="4">
    <source>
        <dbReference type="PROSITE-ProRule" id="PRU00510"/>
    </source>
</evidence>
<evidence type="ECO:0000313" key="7">
    <source>
        <dbReference type="EMBL" id="VUZ84949.1"/>
    </source>
</evidence>
<evidence type="ECO:0000256" key="5">
    <source>
        <dbReference type="SAM" id="Coils"/>
    </source>
</evidence>
<dbReference type="InterPro" id="IPR037187">
    <property type="entry name" value="DnaK_N"/>
</dbReference>
<dbReference type="EMBL" id="CABIKM010000021">
    <property type="protein sequence ID" value="VUZ84949.1"/>
    <property type="molecule type" value="Genomic_DNA"/>
</dbReference>
<name>A0A564ZHZ3_9BACT</name>
<accession>A0A564ZHZ3</accession>
<keyword evidence="5" id="KW-0175">Coiled coil</keyword>
<keyword evidence="1" id="KW-0479">Metal-binding</keyword>
<dbReference type="InterPro" id="IPR020458">
    <property type="entry name" value="Znf_DskA_TraR_CS"/>
</dbReference>
<evidence type="ECO:0000313" key="8">
    <source>
        <dbReference type="Proteomes" id="UP000334340"/>
    </source>
</evidence>
<evidence type="ECO:0000256" key="3">
    <source>
        <dbReference type="ARBA" id="ARBA00022833"/>
    </source>
</evidence>
<dbReference type="PANTHER" id="PTHR33823:SF4">
    <property type="entry name" value="GENERAL STRESS PROTEIN 16O"/>
    <property type="match status" value="1"/>
</dbReference>
<dbReference type="PANTHER" id="PTHR33823">
    <property type="entry name" value="RNA POLYMERASE-BINDING TRANSCRIPTION FACTOR DKSA-RELATED"/>
    <property type="match status" value="1"/>
</dbReference>
<keyword evidence="2" id="KW-0863">Zinc-finger</keyword>
<dbReference type="InterPro" id="IPR000962">
    <property type="entry name" value="Znf_DskA_TraR"/>
</dbReference>
<dbReference type="SUPFAM" id="SSF109635">
    <property type="entry name" value="DnaK suppressor protein DksA, alpha-hairpin domain"/>
    <property type="match status" value="1"/>
</dbReference>
<keyword evidence="8" id="KW-1185">Reference proteome</keyword>
<feature type="domain" description="Zinc finger DksA/TraR C4-type" evidence="6">
    <location>
        <begin position="83"/>
        <end position="116"/>
    </location>
</feature>
<dbReference type="Pfam" id="PF01258">
    <property type="entry name" value="zf-dskA_traR"/>
    <property type="match status" value="1"/>
</dbReference>
<dbReference type="Proteomes" id="UP000334340">
    <property type="component" value="Unassembled WGS sequence"/>
</dbReference>
<feature type="zinc finger region" description="dksA C4-type" evidence="4">
    <location>
        <begin position="86"/>
        <end position="110"/>
    </location>
</feature>
<dbReference type="GO" id="GO:0008270">
    <property type="term" value="F:zinc ion binding"/>
    <property type="evidence" value="ECO:0007669"/>
    <property type="project" value="UniProtKB-KW"/>
</dbReference>
<dbReference type="PROSITE" id="PS01102">
    <property type="entry name" value="ZF_DKSA_1"/>
    <property type="match status" value="1"/>
</dbReference>
<organism evidence="7 8">
    <name type="scientific">Candidatus Methylomirabilis lanthanidiphila</name>
    <dbReference type="NCBI Taxonomy" id="2211376"/>
    <lineage>
        <taxon>Bacteria</taxon>
        <taxon>Candidatus Methylomirabilota</taxon>
        <taxon>Candidatus Methylomirabilia</taxon>
        <taxon>Candidatus Methylomirabilales</taxon>
        <taxon>Candidatus Methylomirabilaceae</taxon>
        <taxon>Candidatus Methylomirabilis</taxon>
    </lineage>
</organism>
<dbReference type="SUPFAM" id="SSF57716">
    <property type="entry name" value="Glucocorticoid receptor-like (DNA-binding domain)"/>
    <property type="match status" value="1"/>
</dbReference>
<feature type="coiled-coil region" evidence="5">
    <location>
        <begin position="5"/>
        <end position="32"/>
    </location>
</feature>
<proteinExistence type="predicted"/>